<dbReference type="InterPro" id="IPR036737">
    <property type="entry name" value="OmpA-like_sf"/>
</dbReference>
<gene>
    <name evidence="10" type="ordered locus">MICA_1709</name>
</gene>
<dbReference type="HOGENOM" id="CLU_016890_0_3_5"/>
<feature type="transmembrane region" description="Helical" evidence="8">
    <location>
        <begin position="40"/>
        <end position="62"/>
    </location>
</feature>
<evidence type="ECO:0000256" key="2">
    <source>
        <dbReference type="ARBA" id="ARBA00008914"/>
    </source>
</evidence>
<organism evidence="10 11">
    <name type="scientific">Micavibrio aeruginosavorus (strain ARL-13)</name>
    <dbReference type="NCBI Taxonomy" id="856793"/>
    <lineage>
        <taxon>Bacteria</taxon>
        <taxon>Pseudomonadati</taxon>
        <taxon>Bdellovibrionota</taxon>
        <taxon>Bdellovibrionia</taxon>
        <taxon>Bdellovibrionales</taxon>
        <taxon>Pseudobdellovibrionaceae</taxon>
        <taxon>Micavibrio</taxon>
    </lineage>
</organism>
<feature type="domain" description="OmpA-like" evidence="9">
    <location>
        <begin position="138"/>
        <end position="263"/>
    </location>
</feature>
<evidence type="ECO:0000256" key="3">
    <source>
        <dbReference type="ARBA" id="ARBA00022475"/>
    </source>
</evidence>
<dbReference type="Pfam" id="PF00691">
    <property type="entry name" value="OmpA"/>
    <property type="match status" value="1"/>
</dbReference>
<dbReference type="InterPro" id="IPR025713">
    <property type="entry name" value="MotB-like_N_dom"/>
</dbReference>
<dbReference type="AlphaFoldDB" id="G2KRR4"/>
<evidence type="ECO:0000313" key="11">
    <source>
        <dbReference type="Proteomes" id="UP000009286"/>
    </source>
</evidence>
<sequence length="276" mass="30614">MATPPKRTAKHAFDVAGAPKKMPRRNNRRMGDAAADGNPFLWLTTFTDVMALMLTFFVLLFAMSEPEKKSFSEITSALQQEFNRFYGAQMNAGPEETINIAKINFDQALDIRYLQALIQSVIDRHADLAGRVVLIPRYDSLIISLSEDLLFEPGQASVKDEGGKALYSLAATLARIKNKITLVGHADPSAVDVAKNFGFTTNWDVSMARAAAVAAILDNVGYTYPVTIQGAGRGRYDDIGTSLPEDRRLDLSRRVDIVIMNYDWRAERVYPDSAFP</sequence>
<comment type="subcellular location">
    <subcellularLocation>
        <location evidence="1">Cell membrane</location>
        <topology evidence="1">Single-pass membrane protein</topology>
    </subcellularLocation>
</comment>
<evidence type="ECO:0000256" key="5">
    <source>
        <dbReference type="ARBA" id="ARBA00022989"/>
    </source>
</evidence>
<dbReference type="STRING" id="856793.MICA_1709"/>
<dbReference type="InterPro" id="IPR006665">
    <property type="entry name" value="OmpA-like"/>
</dbReference>
<dbReference type="InterPro" id="IPR050330">
    <property type="entry name" value="Bact_OuterMem_StrucFunc"/>
</dbReference>
<evidence type="ECO:0000256" key="7">
    <source>
        <dbReference type="PROSITE-ProRule" id="PRU00473"/>
    </source>
</evidence>
<reference evidence="10 11" key="1">
    <citation type="journal article" date="2011" name="BMC Genomics">
        <title>Genomic insights into an obligate epibiotic bacterial predator: Micavibrio aeruginosavorus ARL-13.</title>
        <authorList>
            <person name="Wang Z."/>
            <person name="Kadouri D."/>
            <person name="Wu M."/>
        </authorList>
    </citation>
    <scope>NUCLEOTIDE SEQUENCE [LARGE SCALE GENOMIC DNA]</scope>
    <source>
        <strain evidence="10 11">ARL-13</strain>
    </source>
</reference>
<keyword evidence="4 8" id="KW-0812">Transmembrane</keyword>
<keyword evidence="6 7" id="KW-0472">Membrane</keyword>
<name>G2KRR4_MICAA</name>
<dbReference type="Pfam" id="PF13677">
    <property type="entry name" value="MotB_plug"/>
    <property type="match status" value="1"/>
</dbReference>
<evidence type="ECO:0000256" key="1">
    <source>
        <dbReference type="ARBA" id="ARBA00004162"/>
    </source>
</evidence>
<accession>G2KRR4</accession>
<dbReference type="PANTHER" id="PTHR30329">
    <property type="entry name" value="STATOR ELEMENT OF FLAGELLAR MOTOR COMPLEX"/>
    <property type="match status" value="1"/>
</dbReference>
<dbReference type="eggNOG" id="COG1360">
    <property type="taxonomic scope" value="Bacteria"/>
</dbReference>
<comment type="similarity">
    <text evidence="2">Belongs to the MotB family.</text>
</comment>
<keyword evidence="3" id="KW-1003">Cell membrane</keyword>
<proteinExistence type="inferred from homology"/>
<evidence type="ECO:0000313" key="10">
    <source>
        <dbReference type="EMBL" id="AEP10022.1"/>
    </source>
</evidence>
<evidence type="ECO:0000259" key="9">
    <source>
        <dbReference type="PROSITE" id="PS51123"/>
    </source>
</evidence>
<dbReference type="PANTHER" id="PTHR30329:SF21">
    <property type="entry name" value="LIPOPROTEIN YIAD-RELATED"/>
    <property type="match status" value="1"/>
</dbReference>
<evidence type="ECO:0000256" key="4">
    <source>
        <dbReference type="ARBA" id="ARBA00022692"/>
    </source>
</evidence>
<dbReference type="Proteomes" id="UP000009286">
    <property type="component" value="Chromosome"/>
</dbReference>
<evidence type="ECO:0000256" key="6">
    <source>
        <dbReference type="ARBA" id="ARBA00023136"/>
    </source>
</evidence>
<keyword evidence="11" id="KW-1185">Reference proteome</keyword>
<protein>
    <recommendedName>
        <fullName evidence="9">OmpA-like domain-containing protein</fullName>
    </recommendedName>
</protein>
<evidence type="ECO:0000256" key="8">
    <source>
        <dbReference type="SAM" id="Phobius"/>
    </source>
</evidence>
<dbReference type="KEGG" id="mai:MICA_1709"/>
<dbReference type="EMBL" id="CP002382">
    <property type="protein sequence ID" value="AEP10022.1"/>
    <property type="molecule type" value="Genomic_DNA"/>
</dbReference>
<dbReference type="SUPFAM" id="SSF103088">
    <property type="entry name" value="OmpA-like"/>
    <property type="match status" value="1"/>
</dbReference>
<dbReference type="GO" id="GO:0005886">
    <property type="term" value="C:plasma membrane"/>
    <property type="evidence" value="ECO:0007669"/>
    <property type="project" value="UniProtKB-SubCell"/>
</dbReference>
<keyword evidence="5 8" id="KW-1133">Transmembrane helix</keyword>
<dbReference type="PROSITE" id="PS51123">
    <property type="entry name" value="OMPA_2"/>
    <property type="match status" value="1"/>
</dbReference>
<dbReference type="Gene3D" id="3.30.1330.60">
    <property type="entry name" value="OmpA-like domain"/>
    <property type="match status" value="1"/>
</dbReference>